<dbReference type="EMBL" id="JBHRZI010000027">
    <property type="protein sequence ID" value="MFC3895764.1"/>
    <property type="molecule type" value="Genomic_DNA"/>
</dbReference>
<gene>
    <name evidence="2" type="ORF">ACFOWZ_30165</name>
</gene>
<comment type="caution">
    <text evidence="2">The sequence shown here is derived from an EMBL/GenBank/DDBJ whole genome shotgun (WGS) entry which is preliminary data.</text>
</comment>
<protein>
    <recommendedName>
        <fullName evidence="4">Secreted protein</fullName>
    </recommendedName>
</protein>
<dbReference type="RefSeq" id="WP_382377296.1">
    <property type="nucleotide sequence ID" value="NZ_JBHRZI010000027.1"/>
</dbReference>
<feature type="chain" id="PRO_5045966547" description="Secreted protein" evidence="1">
    <location>
        <begin position="31"/>
        <end position="181"/>
    </location>
</feature>
<evidence type="ECO:0000256" key="1">
    <source>
        <dbReference type="SAM" id="SignalP"/>
    </source>
</evidence>
<evidence type="ECO:0000313" key="2">
    <source>
        <dbReference type="EMBL" id="MFC3895764.1"/>
    </source>
</evidence>
<keyword evidence="3" id="KW-1185">Reference proteome</keyword>
<organism evidence="2 3">
    <name type="scientific">Lentzea rhizosphaerae</name>
    <dbReference type="NCBI Taxonomy" id="2041025"/>
    <lineage>
        <taxon>Bacteria</taxon>
        <taxon>Bacillati</taxon>
        <taxon>Actinomycetota</taxon>
        <taxon>Actinomycetes</taxon>
        <taxon>Pseudonocardiales</taxon>
        <taxon>Pseudonocardiaceae</taxon>
        <taxon>Lentzea</taxon>
    </lineage>
</organism>
<sequence length="181" mass="20371">MEFGRSVRRFAVGAVVAGVAVAGVVTPAQAAPSDSVQGASSCSYFKRAQVVNKWEVLHKLLDGELRNRTPETQQMVLERWVNDTRSTANEFRAEWNMFQAVFTAQVSQTVTQEHSVQQLARNHVNVPGWRTYYAKGSARQWYVVTDVTERQSNCSYRSWRVEGIVATTDSIVWENWDAGPA</sequence>
<feature type="signal peptide" evidence="1">
    <location>
        <begin position="1"/>
        <end position="30"/>
    </location>
</feature>
<evidence type="ECO:0008006" key="4">
    <source>
        <dbReference type="Google" id="ProtNLM"/>
    </source>
</evidence>
<dbReference type="Proteomes" id="UP001595690">
    <property type="component" value="Unassembled WGS sequence"/>
</dbReference>
<keyword evidence="1" id="KW-0732">Signal</keyword>
<accession>A0ABV8C1G7</accession>
<proteinExistence type="predicted"/>
<name>A0ABV8C1G7_9PSEU</name>
<evidence type="ECO:0000313" key="3">
    <source>
        <dbReference type="Proteomes" id="UP001595690"/>
    </source>
</evidence>
<reference evidence="3" key="1">
    <citation type="journal article" date="2019" name="Int. J. Syst. Evol. Microbiol.">
        <title>The Global Catalogue of Microorganisms (GCM) 10K type strain sequencing project: providing services to taxonomists for standard genome sequencing and annotation.</title>
        <authorList>
            <consortium name="The Broad Institute Genomics Platform"/>
            <consortium name="The Broad Institute Genome Sequencing Center for Infectious Disease"/>
            <person name="Wu L."/>
            <person name="Ma J."/>
        </authorList>
    </citation>
    <scope>NUCLEOTIDE SEQUENCE [LARGE SCALE GENOMIC DNA]</scope>
    <source>
        <strain evidence="3">CGMCC 4.7405</strain>
    </source>
</reference>